<accession>A0A0U2U3X7</accession>
<dbReference type="Gene3D" id="1.20.1250.20">
    <property type="entry name" value="MFS general substrate transporter like domains"/>
    <property type="match status" value="1"/>
</dbReference>
<name>A0A0U2U3X7_9BURK</name>
<dbReference type="STRING" id="76731.RD2015_2445"/>
<evidence type="ECO:0000313" key="1">
    <source>
        <dbReference type="EMBL" id="ALV06913.1"/>
    </source>
</evidence>
<dbReference type="SUPFAM" id="SSF103473">
    <property type="entry name" value="MFS general substrate transporter"/>
    <property type="match status" value="1"/>
</dbReference>
<keyword evidence="2" id="KW-1185">Reference proteome</keyword>
<reference evidence="1 2" key="1">
    <citation type="submission" date="2015-12" db="EMBL/GenBank/DDBJ databases">
        <title>Complete genome of Roseateles depolymerans KCTC 42856.</title>
        <authorList>
            <person name="Kim K.M."/>
        </authorList>
    </citation>
    <scope>NUCLEOTIDE SEQUENCE [LARGE SCALE GENOMIC DNA]</scope>
    <source>
        <strain evidence="1 2">KCTC 42856</strain>
    </source>
</reference>
<dbReference type="EMBL" id="CP013729">
    <property type="protein sequence ID" value="ALV06913.1"/>
    <property type="molecule type" value="Genomic_DNA"/>
</dbReference>
<dbReference type="KEGG" id="rdp:RD2015_2445"/>
<gene>
    <name evidence="1" type="ORF">RD2015_2445</name>
</gene>
<dbReference type="RefSeq" id="WP_058935119.1">
    <property type="nucleotide sequence ID" value="NZ_CP013729.1"/>
</dbReference>
<dbReference type="PATRIC" id="fig|76731.3.peg.2504"/>
<sequence>MQASRHTGRTEAALAITVGSVALLMLGLQPLLLGALLEAGAVTLEGVGLVAMGEIVALGVGVLIGDLRLPVRWLRPVTVLAALAAAALDLATTRAHGDLLLGGVRAAAGIAEGLLVWSTTAVIVRSATPEQLAGLFFVVQTLAQALLGLVLAHAVMPRLGWPGGFQTLAGLAVVAALLAAVWARPLDPLTPTVSQAGVGMRWTAPRIGTLLVVFLQLATLGSFWAYAEPLGTRAGFSPVAVQTLIAAGLGMQVLGGSVGTALVKRLPPVPTLLGCCVTLGVCALGVAGGAQHGPLPFAALCGVFTFTWLFMLPFQMALAFRTDGSGQVAALVPAAQLFGSAFGPLVASLMLSGEEVGPVPMVATGFAAAAGAVLVVTQRLRARPEAVATAERGR</sequence>
<proteinExistence type="predicted"/>
<dbReference type="InterPro" id="IPR036259">
    <property type="entry name" value="MFS_trans_sf"/>
</dbReference>
<protein>
    <submittedName>
        <fullName evidence="1">MFS transporter</fullName>
    </submittedName>
</protein>
<dbReference type="AlphaFoldDB" id="A0A0U2U3X7"/>
<evidence type="ECO:0000313" key="2">
    <source>
        <dbReference type="Proteomes" id="UP000060699"/>
    </source>
</evidence>
<organism evidence="1 2">
    <name type="scientific">Roseateles depolymerans</name>
    <dbReference type="NCBI Taxonomy" id="76731"/>
    <lineage>
        <taxon>Bacteria</taxon>
        <taxon>Pseudomonadati</taxon>
        <taxon>Pseudomonadota</taxon>
        <taxon>Betaproteobacteria</taxon>
        <taxon>Burkholderiales</taxon>
        <taxon>Sphaerotilaceae</taxon>
        <taxon>Roseateles</taxon>
    </lineage>
</organism>
<dbReference type="OrthoDB" id="5995417at2"/>
<dbReference type="Proteomes" id="UP000060699">
    <property type="component" value="Chromosome"/>
</dbReference>